<evidence type="ECO:0000313" key="2">
    <source>
        <dbReference type="EMBL" id="RHW18878.1"/>
    </source>
</evidence>
<accession>A0A396RQU4</accession>
<name>A0A396RQU4_9SPHN</name>
<comment type="caution">
    <text evidence="2">The sequence shown here is derived from an EMBL/GenBank/DDBJ whole genome shotgun (WGS) entry which is preliminary data.</text>
</comment>
<organism evidence="2 3">
    <name type="scientific">Sphingomonas gilva</name>
    <dbReference type="NCBI Taxonomy" id="2305907"/>
    <lineage>
        <taxon>Bacteria</taxon>
        <taxon>Pseudomonadati</taxon>
        <taxon>Pseudomonadota</taxon>
        <taxon>Alphaproteobacteria</taxon>
        <taxon>Sphingomonadales</taxon>
        <taxon>Sphingomonadaceae</taxon>
        <taxon>Sphingomonas</taxon>
    </lineage>
</organism>
<dbReference type="SMART" id="SM00460">
    <property type="entry name" value="TGc"/>
    <property type="match status" value="1"/>
</dbReference>
<dbReference type="SUPFAM" id="SSF54001">
    <property type="entry name" value="Cysteine proteinases"/>
    <property type="match status" value="1"/>
</dbReference>
<proteinExistence type="predicted"/>
<gene>
    <name evidence="2" type="ORF">D1610_01665</name>
</gene>
<evidence type="ECO:0000259" key="1">
    <source>
        <dbReference type="SMART" id="SM00460"/>
    </source>
</evidence>
<dbReference type="AlphaFoldDB" id="A0A396RQU4"/>
<dbReference type="InterPro" id="IPR038765">
    <property type="entry name" value="Papain-like_cys_pep_sf"/>
</dbReference>
<dbReference type="PANTHER" id="PTHR33490">
    <property type="entry name" value="BLR5614 PROTEIN-RELATED"/>
    <property type="match status" value="1"/>
</dbReference>
<dbReference type="Gene3D" id="2.60.40.2250">
    <property type="match status" value="1"/>
</dbReference>
<keyword evidence="3" id="KW-1185">Reference proteome</keyword>
<dbReference type="RefSeq" id="WP_118862385.1">
    <property type="nucleotide sequence ID" value="NZ_QWLV01000001.1"/>
</dbReference>
<evidence type="ECO:0000313" key="3">
    <source>
        <dbReference type="Proteomes" id="UP000266693"/>
    </source>
</evidence>
<sequence>MRLTIDVALDYSFYEPADVLLQIEVAAMADQKLLADTLSVTSRERLRATPGEESIGQRCWALGEGHFAARYHGEVEIDRVAIDIATLPETRPRDLPALVVPYLMASRYCQADKFDAFVQSEFAGLTGGPLAVAISDWVGQHLTYRCGTSSGVTTAIDTFVTREGVCRDYAHLTAALMRAGGIPARCVGGYAPNVSPQDFHAVVEVWLADAWHLIDATGMSDATDFARVGVGRDATDIAFMTIFGRADLIEQTVRVTAG</sequence>
<protein>
    <submittedName>
        <fullName evidence="2">Transglutaminase family protein</fullName>
    </submittedName>
</protein>
<dbReference type="OrthoDB" id="5438043at2"/>
<dbReference type="EMBL" id="QWLV01000001">
    <property type="protein sequence ID" value="RHW18878.1"/>
    <property type="molecule type" value="Genomic_DNA"/>
</dbReference>
<dbReference type="Gene3D" id="3.10.620.30">
    <property type="match status" value="1"/>
</dbReference>
<dbReference type="Proteomes" id="UP000266693">
    <property type="component" value="Unassembled WGS sequence"/>
</dbReference>
<reference evidence="2 3" key="1">
    <citation type="submission" date="2018-08" db="EMBL/GenBank/DDBJ databases">
        <title>The multiple taxonomic identification of Sphingomonas gilva.</title>
        <authorList>
            <person name="Zhu D."/>
            <person name="Zheng S."/>
        </authorList>
    </citation>
    <scope>NUCLEOTIDE SEQUENCE [LARGE SCALE GENOMIC DNA]</scope>
    <source>
        <strain evidence="2 3">ZDH117</strain>
    </source>
</reference>
<dbReference type="InterPro" id="IPR002931">
    <property type="entry name" value="Transglutaminase-like"/>
</dbReference>
<feature type="domain" description="Transglutaminase-like" evidence="1">
    <location>
        <begin position="158"/>
        <end position="218"/>
    </location>
</feature>
<dbReference type="PANTHER" id="PTHR33490:SF12">
    <property type="entry name" value="BLL5557 PROTEIN"/>
    <property type="match status" value="1"/>
</dbReference>
<dbReference type="Pfam" id="PF01841">
    <property type="entry name" value="Transglut_core"/>
    <property type="match status" value="1"/>
</dbReference>